<gene>
    <name evidence="5" type="ORF">Cch02nite_49520</name>
</gene>
<protein>
    <submittedName>
        <fullName evidence="5">DEAD/DEAH box helicase</fullName>
    </submittedName>
</protein>
<name>A0A8J3K2B7_9ACTN</name>
<dbReference type="GO" id="GO:0006289">
    <property type="term" value="P:nucleotide-excision repair"/>
    <property type="evidence" value="ECO:0007669"/>
    <property type="project" value="TreeGrafter"/>
</dbReference>
<sequence length="2134" mass="234152">MRPTIAADALRRSLTQYLTTTFGLAESGVRDGLEGFLSHPEQGLFRGPYLRIRTPFRPAEGEWRAGLEWTPSGFTPYLHQAKAFSRLSTLGKVAEPTLVTTGTGSGKTESFLIPVLDHCRRRRAEGRRGVKAILLYPMNALATDQTNRINELLEDPQLADVTAGLYIGDVAAVEYAHVMTSRSEMRRNPPDILITNYKMLDLLLQRAEDLPLWEGAEPAYVVLDEFHTYDGAQGTDVAMLLRRLAAALGVSKPGRPLGTICPVATSATLGEGGDTTKIRAVAGEVFGLEFGEDSLVGEDRYGAEEFAQVDRTMPLPEPAELANLDDRDPAFTAQVAELLTGSTDLDPAALGAQLRKHPLTKALLESLGSAPRTFGEIIDVLPRKGMIGWGALSSRPDVTAKALVRFVGLLSMARNPDQPKLPLLNIEVHLWARAVSRLLRGVGPVATFGWYGEPQRDPEPDARAIDLVVADKRQTLLPAIYCRHCGRSGWMALPRPKDPLEFDIEPDRIYRASVGRDKKRLRAFIAATPDEIRGRGRGLYVLEGGRRYRPFDPVKDIVLADTADEELVVVLGEPDRIEGADKDKCPACDMDQGIRYLGAGLATLASVSITQLFTGGELTDDQRRTLLFNDSVQDAAHRAGFVSNRSYAFSLRSLLASRLTEGVPVGLDELTVAMIEAAARPEILSTVVPPDLHDQPGVDSLLAGEYLGDPKTWTLIAERLAFATIMESGLRARQGRTLELTRAVAVEVLLDDPAQAVGICRGVAQTGQQAIAVEPVDDARYLAFLRGLLERLRVRGAIYHEWLDAYLKRGGARWQVWGGRPPGLPAFPRGLSAPAFLLAGPKSKSEFDVLTAKGNWYQDWTSRCLGLPQAEAIAYLSRLLSALAAAGIVASRDTEDGNRVFGLLPGHIQVTLLDDAQAALAGIACDTCAWQQTEHPDRVAGWVDQPCRQYRCSGQLRPAVDDTAADDYYRRLYLTRDVFRVVTGEHTGMLTRAQRETVEKQFRDGARYTDPNVLSCTPTLEMGIDIGALSAVVLASLPAGPANYVQRAGRAGRKSGNALVLTLVGRSERDRYYLTEPRDMINGQIVPPGCFLSAVEILRRQYVAHLIDIAARRRLAGVLPLPRRADVLFGPTGWLNSLAYAAQQQHSVLVEGFLGLFGDKLSEQAVAQLREFADSGLPARVKEVAQAWDERNADLIGRLAAIDAAAAALTPSDPDHAREVKMLRGEAWAVRRRKAELGRAPAHGTLVELGMLPNYALVDTRTSLEATLTWAEPTPDDPRGKVFHSELREYDRPSRQALVEIAPGNSYYVRGYKHEVCGLDLGTGNRSRIKQWRVCAQCGYVRDLLAETDTSPCPRCGDPTIADHGQLFQVVVPTKVMSRDRRDDARIRDDNDDRDIRFYAGAVAVDVDPAHVDASWRHRTETFGVDYTRRAMIRHFNLGAQRYDITESLFAGQQVRINRFHTCTSCGGTSVDNRATESQQVVAEASGSLAIQGAEHHQPWCPHRRSPSGAAHVDLILAHELETEALRILIPATTAHIKERLASFAAAVRLGIARRYGGDPAHLRITTAEMPDVKSDGTRSYVVVYDTQPQGTGYLHQLADAENFRGVLEQACQALQECVCAGEGRAACHRCLLRFTANADFPLVSRVDALTMLGPILDSWQVERDVRTDEISLIHQVESELEAQFLEKLLVWPGARVQRRTDRNGARFAELWFTTPDGGDVAHWQMKLQNTIHGTRPDVHFKRLDAPSPEVAVYLDGFKYHASKEINRLADDVDKRARLRAHDFVVFAATWADVKTWSDKPVVRVPYGKNAQFEATKRYRQAVPDSTPDDLIRYVWTNPIDLLMAYLADPDLGKWQARAEAAVIGLVAEGGETTQADSAGIGDRVLASLRGVTLPAPAPGKILLARGTGSTGKCPLTVLMDARGSAPVWSAFAVVDDRAETIASDGTHEGRWKDWLYWANIIQFLTAGGGDAGQLALTTLDGFDPAQLAVTEGTGLVAVNRVLPLDDQSAAWLERSTQAPTAQPAPATTGDAAWQRVLTYFDRDESGLELLVRDLLQRELPAPTVGYELGDQMWPAELAWPDHRIAVVLAGSHDDPEVVDRDKAYAAAGWQVRTAKQWTTDELAALIAAQGEDR</sequence>
<dbReference type="PROSITE" id="PS51192">
    <property type="entry name" value="HELICASE_ATP_BIND_1"/>
    <property type="match status" value="1"/>
</dbReference>
<evidence type="ECO:0000256" key="1">
    <source>
        <dbReference type="ARBA" id="ARBA00022741"/>
    </source>
</evidence>
<dbReference type="EMBL" id="BONG01000033">
    <property type="protein sequence ID" value="GIF91508.1"/>
    <property type="molecule type" value="Genomic_DNA"/>
</dbReference>
<dbReference type="PROSITE" id="PS51194">
    <property type="entry name" value="HELICASE_CTER"/>
    <property type="match status" value="1"/>
</dbReference>
<evidence type="ECO:0000313" key="5">
    <source>
        <dbReference type="EMBL" id="GIF91508.1"/>
    </source>
</evidence>
<dbReference type="InterPro" id="IPR001650">
    <property type="entry name" value="Helicase_C-like"/>
</dbReference>
<dbReference type="GO" id="GO:0043138">
    <property type="term" value="F:3'-5' DNA helicase activity"/>
    <property type="evidence" value="ECO:0007669"/>
    <property type="project" value="TreeGrafter"/>
</dbReference>
<dbReference type="InterPro" id="IPR027417">
    <property type="entry name" value="P-loop_NTPase"/>
</dbReference>
<keyword evidence="2" id="KW-0067">ATP-binding</keyword>
<accession>A0A8J3K2B7</accession>
<dbReference type="Pfam" id="PF00270">
    <property type="entry name" value="DEAD"/>
    <property type="match status" value="1"/>
</dbReference>
<dbReference type="InterPro" id="IPR011545">
    <property type="entry name" value="DEAD/DEAH_box_helicase_dom"/>
</dbReference>
<reference evidence="5 6" key="1">
    <citation type="submission" date="2021-01" db="EMBL/GenBank/DDBJ databases">
        <title>Whole genome shotgun sequence of Catellatospora chokoriensis NBRC 107358.</title>
        <authorList>
            <person name="Komaki H."/>
            <person name="Tamura T."/>
        </authorList>
    </citation>
    <scope>NUCLEOTIDE SEQUENCE [LARGE SCALE GENOMIC DNA]</scope>
    <source>
        <strain evidence="5 6">NBRC 107358</strain>
    </source>
</reference>
<dbReference type="GO" id="GO:0036297">
    <property type="term" value="P:interstrand cross-link repair"/>
    <property type="evidence" value="ECO:0007669"/>
    <property type="project" value="TreeGrafter"/>
</dbReference>
<dbReference type="InterPro" id="IPR014001">
    <property type="entry name" value="Helicase_ATP-bd"/>
</dbReference>
<dbReference type="PANTHER" id="PTHR47957:SF3">
    <property type="entry name" value="ATP-DEPENDENT HELICASE HRQ1"/>
    <property type="match status" value="1"/>
</dbReference>
<proteinExistence type="predicted"/>
<feature type="domain" description="Helicase ATP-binding" evidence="3">
    <location>
        <begin position="88"/>
        <end position="271"/>
    </location>
</feature>
<dbReference type="InterPro" id="IPR018973">
    <property type="entry name" value="MZB"/>
</dbReference>
<dbReference type="Gene3D" id="3.40.50.300">
    <property type="entry name" value="P-loop containing nucleotide triphosphate hydrolases"/>
    <property type="match status" value="2"/>
</dbReference>
<dbReference type="Pfam" id="PF00271">
    <property type="entry name" value="Helicase_C"/>
    <property type="match status" value="1"/>
</dbReference>
<dbReference type="SMART" id="SM00490">
    <property type="entry name" value="HELICc"/>
    <property type="match status" value="1"/>
</dbReference>
<comment type="caution">
    <text evidence="5">The sequence shown here is derived from an EMBL/GenBank/DDBJ whole genome shotgun (WGS) entry which is preliminary data.</text>
</comment>
<organism evidence="5 6">
    <name type="scientific">Catellatospora chokoriensis</name>
    <dbReference type="NCBI Taxonomy" id="310353"/>
    <lineage>
        <taxon>Bacteria</taxon>
        <taxon>Bacillati</taxon>
        <taxon>Actinomycetota</taxon>
        <taxon>Actinomycetes</taxon>
        <taxon>Micromonosporales</taxon>
        <taxon>Micromonosporaceae</taxon>
        <taxon>Catellatospora</taxon>
    </lineage>
</organism>
<dbReference type="GO" id="GO:0005524">
    <property type="term" value="F:ATP binding"/>
    <property type="evidence" value="ECO:0007669"/>
    <property type="project" value="UniProtKB-KW"/>
</dbReference>
<keyword evidence="5" id="KW-0347">Helicase</keyword>
<dbReference type="Proteomes" id="UP000619293">
    <property type="component" value="Unassembled WGS sequence"/>
</dbReference>
<dbReference type="PANTHER" id="PTHR47957">
    <property type="entry name" value="ATP-DEPENDENT HELICASE HRQ1"/>
    <property type="match status" value="1"/>
</dbReference>
<dbReference type="SUPFAM" id="SSF52540">
    <property type="entry name" value="P-loop containing nucleoside triphosphate hydrolases"/>
    <property type="match status" value="2"/>
</dbReference>
<dbReference type="GO" id="GO:0003676">
    <property type="term" value="F:nucleic acid binding"/>
    <property type="evidence" value="ECO:0007669"/>
    <property type="project" value="InterPro"/>
</dbReference>
<keyword evidence="5" id="KW-0378">Hydrolase</keyword>
<dbReference type="SMART" id="SM00487">
    <property type="entry name" value="DEXDc"/>
    <property type="match status" value="1"/>
</dbReference>
<evidence type="ECO:0000313" key="6">
    <source>
        <dbReference type="Proteomes" id="UP000619293"/>
    </source>
</evidence>
<evidence type="ECO:0000259" key="4">
    <source>
        <dbReference type="PROSITE" id="PS51194"/>
    </source>
</evidence>
<dbReference type="RefSeq" id="WP_191841829.1">
    <property type="nucleotide sequence ID" value="NZ_BAAALB010000016.1"/>
</dbReference>
<evidence type="ECO:0000256" key="2">
    <source>
        <dbReference type="ARBA" id="ARBA00022840"/>
    </source>
</evidence>
<keyword evidence="6" id="KW-1185">Reference proteome</keyword>
<evidence type="ECO:0000259" key="3">
    <source>
        <dbReference type="PROSITE" id="PS51192"/>
    </source>
</evidence>
<feature type="domain" description="Helicase C-terminal" evidence="4">
    <location>
        <begin position="942"/>
        <end position="1098"/>
    </location>
</feature>
<dbReference type="Pfam" id="PF09369">
    <property type="entry name" value="MZB"/>
    <property type="match status" value="1"/>
</dbReference>
<keyword evidence="1" id="KW-0547">Nucleotide-binding</keyword>